<dbReference type="WBParaSite" id="RSKR_0000020200.1">
    <property type="protein sequence ID" value="RSKR_0000020200.1"/>
    <property type="gene ID" value="RSKR_0000020200"/>
</dbReference>
<accession>A0AC35TGE1</accession>
<evidence type="ECO:0000313" key="2">
    <source>
        <dbReference type="WBParaSite" id="RSKR_0000020200.1"/>
    </source>
</evidence>
<reference evidence="2" key="1">
    <citation type="submission" date="2016-11" db="UniProtKB">
        <authorList>
            <consortium name="WormBaseParasite"/>
        </authorList>
    </citation>
    <scope>IDENTIFICATION</scope>
    <source>
        <strain evidence="2">KR3021</strain>
    </source>
</reference>
<protein>
    <submittedName>
        <fullName evidence="2">Apple domain-containing protein</fullName>
    </submittedName>
</protein>
<evidence type="ECO:0000313" key="1">
    <source>
        <dbReference type="Proteomes" id="UP000095286"/>
    </source>
</evidence>
<sequence>MKIFLIVLLFFVGDSLTIKLCARTKQIVNNQNFFQRVETENIEKCLERCLENIDVCRSLAFVKNSNKKNEFGICQLYTVNSESNPNSFVPESDPTTLTTVYEISESCSQNSFQTDSTALRAFTNEYVTPPIVISQSTDRRVVTERKGISGDTGLPKPSALPTSNKAIVPVRVSHAQTGLFGLPVAACSGIFCPPKQGEPISSTQDPLKAFGKDVEKFFASLTTTTPLQTKPLIQGTLITSASSDPEPQKKDDGPCLAINAGDPCTPKRKDLTLTSKVHTNILKERGIWGPWSSATACSIQPPKCGKGVIKFIRTCLANNICTGINEKEEECGSACESWASWSDWSGCSKDCGNSQETRKRNCLLEDKSCVGPENEVRVCEGTECGSWLSWVDSACSVTCGVGGTVKRERKCSGVKCKGNDFETRECEGVPKECSYFNLWSEWTTCSASCSGGEKTRFRKCINGNDCKGHVDETIACNIHMCPEWTQWTSSACSTTCALGVKIRSRECKYLGVTSTRCQGSAQDQTVCSNEPCPFFGEWTHFSDCSSSCGQGQTIRTRDCQPKGSKCNGPDSEVRFCHKSVCPYFTEWSEFGGCDVQCGIGSCQRTRKCIKAADNEGNEISEERLTHEERDEVEKSLENKNMSIVTKSVHKDSALTGDDLNPVVIEVNQSNYRRSPVRILSGNETSVQCAGKSVERKACDAGPCCLLSPWEDWNSCSNTCGKGTKSRKRSCSVDVNYKGLFINRKKQDNRFEVVGKGVASVEGLTPIRPINDVRLIRGKRQTVDWTNYKCECEGSLMEDEDCLVKECEEEFSSDKASIIKTIEVTNPKCNWNEWTECSGDCSKGARARTRNCGDLTITRHGIKTHETCDCDGKEIEAEACIPKSCRQSSGDNNSSGRNLNEQPVSVDYEQEVKKVTIIAAKARNCGWDEWNSWSRCIGEGIQTRQRNCPDACQCTGVEKEDKSCQMERYNGSNTGEQMKNNVARSISEVVPANETNVDYTVKESDNVDVIIYARDSKTRCSYESWSLWSECSTKCGIGSKIRIRLCPCSYCGRGKTHESEGCITTGPCESPFL</sequence>
<dbReference type="Proteomes" id="UP000095286">
    <property type="component" value="Unplaced"/>
</dbReference>
<name>A0AC35TGE1_9BILA</name>
<proteinExistence type="predicted"/>
<organism evidence="1 2">
    <name type="scientific">Rhabditophanes sp. KR3021</name>
    <dbReference type="NCBI Taxonomy" id="114890"/>
    <lineage>
        <taxon>Eukaryota</taxon>
        <taxon>Metazoa</taxon>
        <taxon>Ecdysozoa</taxon>
        <taxon>Nematoda</taxon>
        <taxon>Chromadorea</taxon>
        <taxon>Rhabditida</taxon>
        <taxon>Tylenchina</taxon>
        <taxon>Panagrolaimomorpha</taxon>
        <taxon>Strongyloidoidea</taxon>
        <taxon>Alloionematidae</taxon>
        <taxon>Rhabditophanes</taxon>
    </lineage>
</organism>